<dbReference type="Proteomes" id="UP000824049">
    <property type="component" value="Unassembled WGS sequence"/>
</dbReference>
<dbReference type="EMBL" id="DXBR01000098">
    <property type="protein sequence ID" value="HIZ40413.1"/>
    <property type="molecule type" value="Genomic_DNA"/>
</dbReference>
<evidence type="ECO:0000313" key="2">
    <source>
        <dbReference type="Proteomes" id="UP000824049"/>
    </source>
</evidence>
<gene>
    <name evidence="1" type="ORF">H9968_10945</name>
</gene>
<organism evidence="1 2">
    <name type="scientific">Candidatus Anaerobutyricum stercoris</name>
    <dbReference type="NCBI Taxonomy" id="2838457"/>
    <lineage>
        <taxon>Bacteria</taxon>
        <taxon>Bacillati</taxon>
        <taxon>Bacillota</taxon>
        <taxon>Clostridia</taxon>
        <taxon>Lachnospirales</taxon>
        <taxon>Lachnospiraceae</taxon>
        <taxon>Anaerobutyricum</taxon>
    </lineage>
</organism>
<dbReference type="AlphaFoldDB" id="A0A9D2EMU8"/>
<accession>A0A9D2EMU8</accession>
<reference evidence="1" key="1">
    <citation type="journal article" date="2021" name="PeerJ">
        <title>Extensive microbial diversity within the chicken gut microbiome revealed by metagenomics and culture.</title>
        <authorList>
            <person name="Gilroy R."/>
            <person name="Ravi A."/>
            <person name="Getino M."/>
            <person name="Pursley I."/>
            <person name="Horton D.L."/>
            <person name="Alikhan N.F."/>
            <person name="Baker D."/>
            <person name="Gharbi K."/>
            <person name="Hall N."/>
            <person name="Watson M."/>
            <person name="Adriaenssens E.M."/>
            <person name="Foster-Nyarko E."/>
            <person name="Jarju S."/>
            <person name="Secka A."/>
            <person name="Antonio M."/>
            <person name="Oren A."/>
            <person name="Chaudhuri R.R."/>
            <person name="La Ragione R."/>
            <person name="Hildebrand F."/>
            <person name="Pallen M.J."/>
        </authorList>
    </citation>
    <scope>NUCLEOTIDE SEQUENCE</scope>
    <source>
        <strain evidence="1">CHK179-28034</strain>
    </source>
</reference>
<protein>
    <submittedName>
        <fullName evidence="1">Uncharacterized protein</fullName>
    </submittedName>
</protein>
<sequence length="144" mass="16122">MHKRKKNILIAAAAATSIGLLCLLSKTHTKHPSPSSQNNDEIHSHLYGTYQKNAFDNAEYLAVIPSSPDEDSSGKFQWYTIEDIILNEGTYHIHENKYVVFYTNGRKIAVIENKDGHYFLSDGSAPPQELLKISPEAIVCHPVN</sequence>
<comment type="caution">
    <text evidence="1">The sequence shown here is derived from an EMBL/GenBank/DDBJ whole genome shotgun (WGS) entry which is preliminary data.</text>
</comment>
<reference evidence="1" key="2">
    <citation type="submission" date="2021-04" db="EMBL/GenBank/DDBJ databases">
        <authorList>
            <person name="Gilroy R."/>
        </authorList>
    </citation>
    <scope>NUCLEOTIDE SEQUENCE</scope>
    <source>
        <strain evidence="1">CHK179-28034</strain>
    </source>
</reference>
<proteinExistence type="predicted"/>
<name>A0A9D2EMU8_9FIRM</name>
<evidence type="ECO:0000313" key="1">
    <source>
        <dbReference type="EMBL" id="HIZ40413.1"/>
    </source>
</evidence>